<protein>
    <submittedName>
        <fullName evidence="1">Uncharacterized protein</fullName>
    </submittedName>
</protein>
<comment type="caution">
    <text evidence="1">The sequence shown here is derived from an EMBL/GenBank/DDBJ whole genome shotgun (WGS) entry which is preliminary data.</text>
</comment>
<dbReference type="EMBL" id="SDOX01000142">
    <property type="protein sequence ID" value="TFJ81136.1"/>
    <property type="molecule type" value="Genomic_DNA"/>
</dbReference>
<evidence type="ECO:0000313" key="2">
    <source>
        <dbReference type="Proteomes" id="UP000355283"/>
    </source>
</evidence>
<reference evidence="1 2" key="1">
    <citation type="submission" date="2019-01" db="EMBL/GenBank/DDBJ databases">
        <title>Nuclear Genome Assembly of the Microalgal Biofuel strain Nannochloropsis salina CCMP1776.</title>
        <authorList>
            <person name="Hovde B."/>
        </authorList>
    </citation>
    <scope>NUCLEOTIDE SEQUENCE [LARGE SCALE GENOMIC DNA]</scope>
    <source>
        <strain evidence="1 2">CCMP1776</strain>
    </source>
</reference>
<organism evidence="1 2">
    <name type="scientific">Nannochloropsis salina CCMP1776</name>
    <dbReference type="NCBI Taxonomy" id="1027361"/>
    <lineage>
        <taxon>Eukaryota</taxon>
        <taxon>Sar</taxon>
        <taxon>Stramenopiles</taxon>
        <taxon>Ochrophyta</taxon>
        <taxon>Eustigmatophyceae</taxon>
        <taxon>Eustigmatales</taxon>
        <taxon>Monodopsidaceae</taxon>
        <taxon>Microchloropsis</taxon>
        <taxon>Microchloropsis salina</taxon>
    </lineage>
</organism>
<dbReference type="AlphaFoldDB" id="A0A4D9CQS2"/>
<dbReference type="Proteomes" id="UP000355283">
    <property type="component" value="Unassembled WGS sequence"/>
</dbReference>
<proteinExistence type="predicted"/>
<name>A0A4D9CQS2_9STRA</name>
<gene>
    <name evidence="1" type="ORF">NSK_007525</name>
</gene>
<keyword evidence="2" id="KW-1185">Reference proteome</keyword>
<evidence type="ECO:0000313" key="1">
    <source>
        <dbReference type="EMBL" id="TFJ81136.1"/>
    </source>
</evidence>
<sequence length="96" mass="11008">MRVVKEGGREGGRGRGKVVVYLNKICAWYRGDFAEGEGGREGGVKGREEEKMLRRVVQWFPEEARRMVEEGREEGREVKVEYEPYDWGVNAKATEG</sequence>
<accession>A0A4D9CQS2</accession>